<dbReference type="AlphaFoldDB" id="A0A1M5TPT2"/>
<dbReference type="STRING" id="299255.SAMN02745129_2230"/>
<dbReference type="Proteomes" id="UP000184268">
    <property type="component" value="Unassembled WGS sequence"/>
</dbReference>
<dbReference type="InterPro" id="IPR007539">
    <property type="entry name" value="DUF551"/>
</dbReference>
<gene>
    <name evidence="2" type="ORF">SAMN02745129_2230</name>
</gene>
<reference evidence="3" key="1">
    <citation type="submission" date="2016-11" db="EMBL/GenBank/DDBJ databases">
        <authorList>
            <person name="Varghese N."/>
            <person name="Submissions S."/>
        </authorList>
    </citation>
    <scope>NUCLEOTIDE SEQUENCE [LARGE SCALE GENOMIC DNA]</scope>
    <source>
        <strain evidence="3">DSM 16917</strain>
    </source>
</reference>
<dbReference type="Pfam" id="PF04448">
    <property type="entry name" value="DUF551"/>
    <property type="match status" value="1"/>
</dbReference>
<dbReference type="OrthoDB" id="1094072at2"/>
<organism evidence="2 3">
    <name type="scientific">Ferrimonas marina</name>
    <dbReference type="NCBI Taxonomy" id="299255"/>
    <lineage>
        <taxon>Bacteria</taxon>
        <taxon>Pseudomonadati</taxon>
        <taxon>Pseudomonadota</taxon>
        <taxon>Gammaproteobacteria</taxon>
        <taxon>Alteromonadales</taxon>
        <taxon>Ferrimonadaceae</taxon>
        <taxon>Ferrimonas</taxon>
    </lineage>
</organism>
<protein>
    <recommendedName>
        <fullName evidence="1">DUF551 domain-containing protein</fullName>
    </recommendedName>
</protein>
<accession>A0A1M5TPT2</accession>
<feature type="domain" description="DUF551" evidence="1">
    <location>
        <begin position="2"/>
        <end position="62"/>
    </location>
</feature>
<dbReference type="RefSeq" id="WP_067656114.1">
    <property type="nucleotide sequence ID" value="NZ_FQXG01000003.1"/>
</dbReference>
<sequence length="75" mass="8812">MEWISVKEALPAPGKMVMVFRPQVLEADRTDLPVRESYYCGRTGRFACHHQPTMWLEIKEPPGFTEAMRQRQYRG</sequence>
<evidence type="ECO:0000259" key="1">
    <source>
        <dbReference type="Pfam" id="PF04448"/>
    </source>
</evidence>
<name>A0A1M5TPT2_9GAMM</name>
<keyword evidence="3" id="KW-1185">Reference proteome</keyword>
<dbReference type="EMBL" id="FQXG01000003">
    <property type="protein sequence ID" value="SHH52709.1"/>
    <property type="molecule type" value="Genomic_DNA"/>
</dbReference>
<evidence type="ECO:0000313" key="2">
    <source>
        <dbReference type="EMBL" id="SHH52709.1"/>
    </source>
</evidence>
<proteinExistence type="predicted"/>
<evidence type="ECO:0000313" key="3">
    <source>
        <dbReference type="Proteomes" id="UP000184268"/>
    </source>
</evidence>